<reference evidence="3" key="2">
    <citation type="submission" date="2013-12" db="EMBL/GenBank/DDBJ databases">
        <authorList>
            <person name="Yu Y."/>
            <person name="Lee S."/>
            <person name="de Baynast K."/>
            <person name="Wissotski M."/>
            <person name="Liu L."/>
            <person name="Talag J."/>
            <person name="Goicoechea J."/>
            <person name="Angelova A."/>
            <person name="Jetty R."/>
            <person name="Kudrna D."/>
            <person name="Golser W."/>
            <person name="Rivera L."/>
            <person name="Zhang J."/>
            <person name="Wing R."/>
        </authorList>
    </citation>
    <scope>NUCLEOTIDE SEQUENCE</scope>
</reference>
<feature type="region of interest" description="Disordered" evidence="1">
    <location>
        <begin position="1"/>
        <end position="24"/>
    </location>
</feature>
<dbReference type="Gramene" id="LPERR12G09850.1">
    <property type="protein sequence ID" value="LPERR12G09850.1"/>
    <property type="gene ID" value="LPERR12G09850"/>
</dbReference>
<accession>A0A0D9XZ96</accession>
<dbReference type="HOGENOM" id="CLU_2162046_0_0_1"/>
<proteinExistence type="predicted"/>
<reference evidence="2 3" key="1">
    <citation type="submission" date="2012-08" db="EMBL/GenBank/DDBJ databases">
        <title>Oryza genome evolution.</title>
        <authorList>
            <person name="Wing R.A."/>
        </authorList>
    </citation>
    <scope>NUCLEOTIDE SEQUENCE</scope>
</reference>
<name>A0A0D9XZ96_9ORYZ</name>
<protein>
    <submittedName>
        <fullName evidence="2">Uncharacterized protein</fullName>
    </submittedName>
</protein>
<dbReference type="EnsemblPlants" id="LPERR12G09850.1">
    <property type="protein sequence ID" value="LPERR12G09850.1"/>
    <property type="gene ID" value="LPERR12G09850"/>
</dbReference>
<evidence type="ECO:0000313" key="2">
    <source>
        <dbReference type="EnsemblPlants" id="LPERR12G09850.1"/>
    </source>
</evidence>
<dbReference type="AlphaFoldDB" id="A0A0D9XZ96"/>
<organism evidence="2 3">
    <name type="scientific">Leersia perrieri</name>
    <dbReference type="NCBI Taxonomy" id="77586"/>
    <lineage>
        <taxon>Eukaryota</taxon>
        <taxon>Viridiplantae</taxon>
        <taxon>Streptophyta</taxon>
        <taxon>Embryophyta</taxon>
        <taxon>Tracheophyta</taxon>
        <taxon>Spermatophyta</taxon>
        <taxon>Magnoliopsida</taxon>
        <taxon>Liliopsida</taxon>
        <taxon>Poales</taxon>
        <taxon>Poaceae</taxon>
        <taxon>BOP clade</taxon>
        <taxon>Oryzoideae</taxon>
        <taxon>Oryzeae</taxon>
        <taxon>Oryzinae</taxon>
        <taxon>Leersia</taxon>
    </lineage>
</organism>
<evidence type="ECO:0000313" key="3">
    <source>
        <dbReference type="Proteomes" id="UP000032180"/>
    </source>
</evidence>
<reference evidence="2" key="3">
    <citation type="submission" date="2015-04" db="UniProtKB">
        <authorList>
            <consortium name="EnsemblPlants"/>
        </authorList>
    </citation>
    <scope>IDENTIFICATION</scope>
</reference>
<dbReference type="Proteomes" id="UP000032180">
    <property type="component" value="Chromosome 12"/>
</dbReference>
<sequence>MRRKQTPQALSVPGFPRAAAGLSSRSPIDLPLPAFSRSTTTPPAQPHVVEGLDHVKDVAGADVDPEGYAESARGLLGTLVLTSCIKCGSEHQIFDEEAHEGEEFFGEKFEF</sequence>
<keyword evidence="3" id="KW-1185">Reference proteome</keyword>
<evidence type="ECO:0000256" key="1">
    <source>
        <dbReference type="SAM" id="MobiDB-lite"/>
    </source>
</evidence>